<name>W7AF57_PLAVN</name>
<feature type="chain" id="PRO_5004887829" description="Fam-a protein" evidence="1">
    <location>
        <begin position="26"/>
        <end position="267"/>
    </location>
</feature>
<dbReference type="SUPFAM" id="SSF55961">
    <property type="entry name" value="Bet v1-like"/>
    <property type="match status" value="1"/>
</dbReference>
<evidence type="ECO:0000313" key="2">
    <source>
        <dbReference type="EMBL" id="EUD69908.1"/>
    </source>
</evidence>
<organism evidence="2 3">
    <name type="scientific">Plasmodium vinckei petteri</name>
    <dbReference type="NCBI Taxonomy" id="138298"/>
    <lineage>
        <taxon>Eukaryota</taxon>
        <taxon>Sar</taxon>
        <taxon>Alveolata</taxon>
        <taxon>Apicomplexa</taxon>
        <taxon>Aconoidasida</taxon>
        <taxon>Haemosporida</taxon>
        <taxon>Plasmodiidae</taxon>
        <taxon>Plasmodium</taxon>
        <taxon>Plasmodium (Vinckeia)</taxon>
    </lineage>
</organism>
<proteinExistence type="predicted"/>
<keyword evidence="1" id="KW-0732">Signal</keyword>
<dbReference type="Proteomes" id="UP000030659">
    <property type="component" value="Unassembled WGS sequence"/>
</dbReference>
<evidence type="ECO:0000256" key="1">
    <source>
        <dbReference type="SAM" id="SignalP"/>
    </source>
</evidence>
<gene>
    <name evidence="2" type="ORF">YYG_04782</name>
</gene>
<evidence type="ECO:0008006" key="4">
    <source>
        <dbReference type="Google" id="ProtNLM"/>
    </source>
</evidence>
<protein>
    <recommendedName>
        <fullName evidence="4">Fam-a protein</fullName>
    </recommendedName>
</protein>
<dbReference type="EMBL" id="KI965408">
    <property type="protein sequence ID" value="EUD69908.1"/>
    <property type="molecule type" value="Genomic_DNA"/>
</dbReference>
<dbReference type="InterPro" id="IPR006486">
    <property type="entry name" value="PYST_A"/>
</dbReference>
<reference evidence="2 3" key="1">
    <citation type="submission" date="2013-02" db="EMBL/GenBank/DDBJ databases">
        <title>The Genome Sequence of Plasmodium vinckei petteri CR.</title>
        <authorList>
            <consortium name="The Broad Institute Genome Sequencing Platform"/>
            <consortium name="The Broad Institute Genome Sequencing Center for Infectious Disease"/>
            <person name="Neafsey D."/>
            <person name="Cheeseman I."/>
            <person name="Volkman S."/>
            <person name="Adams J."/>
            <person name="Walker B."/>
            <person name="Young S.K."/>
            <person name="Zeng Q."/>
            <person name="Gargeya S."/>
            <person name="Fitzgerald M."/>
            <person name="Haas B."/>
            <person name="Abouelleil A."/>
            <person name="Alvarado L."/>
            <person name="Arachchi H.M."/>
            <person name="Berlin A.M."/>
            <person name="Chapman S.B."/>
            <person name="Dewar J."/>
            <person name="Goldberg J."/>
            <person name="Griggs A."/>
            <person name="Gujja S."/>
            <person name="Hansen M."/>
            <person name="Howarth C."/>
            <person name="Imamovic A."/>
            <person name="Larimer J."/>
            <person name="McCowan C."/>
            <person name="Murphy C."/>
            <person name="Neiman D."/>
            <person name="Pearson M."/>
            <person name="Priest M."/>
            <person name="Roberts A."/>
            <person name="Saif S."/>
            <person name="Shea T."/>
            <person name="Sisk P."/>
            <person name="Sykes S."/>
            <person name="Wortman J."/>
            <person name="Nusbaum C."/>
            <person name="Birren B."/>
        </authorList>
    </citation>
    <scope>NUCLEOTIDE SEQUENCE [LARGE SCALE GENOMIC DNA]</scope>
    <source>
        <strain evidence="2 3">CR</strain>
    </source>
</reference>
<dbReference type="AlphaFoldDB" id="W7AF57"/>
<feature type="signal peptide" evidence="1">
    <location>
        <begin position="1"/>
        <end position="25"/>
    </location>
</feature>
<sequence>MNKFYIQIVFFLLSISLYVKNKTLAADATPEKATKPKLPRHCPTSEEIYEKNKDLLCTNPKEIANAVKLMNEAATHLEHHATCKDGYTLLEERPGNMFLYKKKHKDHTNVERIIYSVDNPNKYNEIINQIWDPNHASPFNNGDVKITRVYNPNLVMIQQRYKKDFLGRQKYFYALVKKVQISEDTTVIVMASADINDHNPSSKEFKNTIIENVNLFKADIDSEDDIRNGKLRKTFVNIAGYLIKKKYNSYIDMTFVASVRDKQVLII</sequence>
<evidence type="ECO:0000313" key="3">
    <source>
        <dbReference type="Proteomes" id="UP000030659"/>
    </source>
</evidence>
<accession>W7AF57</accession>
<dbReference type="NCBIfam" id="TIGR01599">
    <property type="entry name" value="PYST-A"/>
    <property type="match status" value="1"/>
</dbReference>